<dbReference type="PANTHER" id="PTHR43788">
    <property type="entry name" value="DNA2/NAM7 HELICASE FAMILY MEMBER"/>
    <property type="match status" value="1"/>
</dbReference>
<dbReference type="InterPro" id="IPR027417">
    <property type="entry name" value="P-loop_NTPase"/>
</dbReference>
<dbReference type="GO" id="GO:0003678">
    <property type="term" value="F:DNA helicase activity"/>
    <property type="evidence" value="ECO:0007669"/>
    <property type="project" value="UniProtKB-ARBA"/>
</dbReference>
<keyword evidence="2" id="KW-0067">ATP-binding</keyword>
<reference evidence="5" key="1">
    <citation type="submission" date="2023-01" db="EMBL/GenBank/DDBJ databases">
        <title>Genome assembly of the deep-sea coral Lophelia pertusa.</title>
        <authorList>
            <person name="Herrera S."/>
            <person name="Cordes E."/>
        </authorList>
    </citation>
    <scope>NUCLEOTIDE SEQUENCE</scope>
    <source>
        <strain evidence="5">USNM1676648</strain>
        <tissue evidence="5">Polyp</tissue>
    </source>
</reference>
<dbReference type="Gene3D" id="3.40.50.300">
    <property type="entry name" value="P-loop containing nucleotide triphosphate hydrolases"/>
    <property type="match status" value="2"/>
</dbReference>
<feature type="domain" description="DNA helicase B winged helix" evidence="4">
    <location>
        <begin position="165"/>
        <end position="273"/>
    </location>
</feature>
<organism evidence="5 6">
    <name type="scientific">Desmophyllum pertusum</name>
    <dbReference type="NCBI Taxonomy" id="174260"/>
    <lineage>
        <taxon>Eukaryota</taxon>
        <taxon>Metazoa</taxon>
        <taxon>Cnidaria</taxon>
        <taxon>Anthozoa</taxon>
        <taxon>Hexacorallia</taxon>
        <taxon>Scleractinia</taxon>
        <taxon>Caryophylliina</taxon>
        <taxon>Caryophylliidae</taxon>
        <taxon>Desmophyllum</taxon>
    </lineage>
</organism>
<dbReference type="PANTHER" id="PTHR43788:SF6">
    <property type="entry name" value="DNA HELICASE B"/>
    <property type="match status" value="1"/>
</dbReference>
<evidence type="ECO:0000256" key="3">
    <source>
        <dbReference type="SAM" id="MobiDB-lite"/>
    </source>
</evidence>
<dbReference type="Pfam" id="PF25894">
    <property type="entry name" value="WHD_HELB"/>
    <property type="match status" value="1"/>
</dbReference>
<dbReference type="SUPFAM" id="SSF52540">
    <property type="entry name" value="P-loop containing nucleoside triphosphate hydrolases"/>
    <property type="match status" value="2"/>
</dbReference>
<evidence type="ECO:0000256" key="1">
    <source>
        <dbReference type="ARBA" id="ARBA00022741"/>
    </source>
</evidence>
<dbReference type="OrthoDB" id="416437at2759"/>
<sequence>MVNFRGFFLPKEKNSNDDRADSEGDSESDNDDFENPDYRDIIQITSGIYQSYTPSKIRCVAERLQELEETQWASCFEGTSLRSWNYRRQSFETNVVDLLGNLRNSRAAVKSTVKLLSRFGNVSLPPPTGKAFMVPELTKVVHRLLPRHVNTLFSSTSLKVLQNIQQALQSEPWILGYQTVLQEKFGISGCEVKLSAYMNCDLLDSMPVVKRDALYIYNALCKLIHKYGHTFVPLWQLKRGNWYNAPFTPGAYRVTNWEESLTYLREINAVKTAGGAFNNGCPVFLPHIRGYEQTIVRGICKIMKKRPWVSGMEIDEKAFGGDEDQVKAAHLMTTSPVVVLSGRGGCGKTHVVSTVLSKALELKRSQVSEEQCNMKHECTTTEISQSYSDDSQTFPQDSPRPLTASSCSSVPESPQKKNNFSQDVEMTDPCGDAVLLTAPTGRAASILGKRTGLQSYTLHSVIFSYLRWLKEVKNGENHSAWKFSEVKLLVCDESSLISVKPFSTLINILMKKASLQQIILLGDKNQLPSIEPGNFLSDVYHALESHGCSIILRTNHRAESELIVDNAKRISHRELPLFPHDPKRGFLSICYESRQTSDGNASDDMAVTQVVRDLLANKISTVMLPDPQQSQFIAFRRRDCLNINELCAQHYNQHSIKDSKGKLDFQIGDKVCVRKNIVCFDAYTEEEVKFCNGEIFFIKEVVEEEDNRNKKTTYFALDDGEKIVKVDMKMLKKAKLSHAWARTIHTYQGSEIDTVVYVLGSPIYQDWQHVYTAVTRGVRQVIVVNDPNHLKKAVTVNEPFQRKTKLREFLVKDLELPCVSEESDPETDSTNCAENDDVFHSQSLGQRMLSFCISSSQYHPNCWE</sequence>
<keyword evidence="1" id="KW-0547">Nucleotide-binding</keyword>
<dbReference type="Pfam" id="PF13604">
    <property type="entry name" value="AAA_30"/>
    <property type="match status" value="1"/>
</dbReference>
<feature type="region of interest" description="Disordered" evidence="3">
    <location>
        <begin position="383"/>
        <end position="423"/>
    </location>
</feature>
<feature type="compositionally biased region" description="Polar residues" evidence="3">
    <location>
        <begin position="383"/>
        <end position="396"/>
    </location>
</feature>
<evidence type="ECO:0000259" key="4">
    <source>
        <dbReference type="Pfam" id="PF25894"/>
    </source>
</evidence>
<dbReference type="InterPro" id="IPR050534">
    <property type="entry name" value="Coronavir_polyprotein_1ab"/>
</dbReference>
<dbReference type="Gene3D" id="2.30.30.940">
    <property type="match status" value="1"/>
</dbReference>
<feature type="compositionally biased region" description="Acidic residues" evidence="3">
    <location>
        <begin position="23"/>
        <end position="35"/>
    </location>
</feature>
<accession>A0A9X0D945</accession>
<feature type="compositionally biased region" description="Polar residues" evidence="3">
    <location>
        <begin position="403"/>
        <end position="423"/>
    </location>
</feature>
<dbReference type="CDD" id="cd18809">
    <property type="entry name" value="SF1_C_RecD"/>
    <property type="match status" value="1"/>
</dbReference>
<proteinExistence type="predicted"/>
<feature type="region of interest" description="Disordered" evidence="3">
    <location>
        <begin position="9"/>
        <end position="36"/>
    </location>
</feature>
<dbReference type="CDD" id="cd17933">
    <property type="entry name" value="DEXSc_RecD-like"/>
    <property type="match status" value="1"/>
</dbReference>
<comment type="caution">
    <text evidence="5">The sequence shown here is derived from an EMBL/GenBank/DDBJ whole genome shotgun (WGS) entry which is preliminary data.</text>
</comment>
<gene>
    <name evidence="5" type="ORF">OS493_018423</name>
</gene>
<evidence type="ECO:0000313" key="5">
    <source>
        <dbReference type="EMBL" id="KAJ7391380.1"/>
    </source>
</evidence>
<keyword evidence="6" id="KW-1185">Reference proteome</keyword>
<name>A0A9X0D945_9CNID</name>
<protein>
    <recommendedName>
        <fullName evidence="4">DNA helicase B winged helix domain-containing protein</fullName>
    </recommendedName>
</protein>
<dbReference type="AlphaFoldDB" id="A0A9X0D945"/>
<dbReference type="InterPro" id="IPR058839">
    <property type="entry name" value="WHD_HELB"/>
</dbReference>
<evidence type="ECO:0000256" key="2">
    <source>
        <dbReference type="ARBA" id="ARBA00022840"/>
    </source>
</evidence>
<feature type="compositionally biased region" description="Basic and acidic residues" evidence="3">
    <location>
        <begin position="10"/>
        <end position="22"/>
    </location>
</feature>
<dbReference type="Proteomes" id="UP001163046">
    <property type="component" value="Unassembled WGS sequence"/>
</dbReference>
<evidence type="ECO:0000313" key="6">
    <source>
        <dbReference type="Proteomes" id="UP001163046"/>
    </source>
</evidence>
<dbReference type="GO" id="GO:0005524">
    <property type="term" value="F:ATP binding"/>
    <property type="evidence" value="ECO:0007669"/>
    <property type="project" value="UniProtKB-KW"/>
</dbReference>
<dbReference type="EMBL" id="MU825406">
    <property type="protein sequence ID" value="KAJ7391380.1"/>
    <property type="molecule type" value="Genomic_DNA"/>
</dbReference>